<dbReference type="EMBL" id="WWCP01000045">
    <property type="protein sequence ID" value="MYM84996.1"/>
    <property type="molecule type" value="Genomic_DNA"/>
</dbReference>
<evidence type="ECO:0000256" key="1">
    <source>
        <dbReference type="SAM" id="Phobius"/>
    </source>
</evidence>
<reference evidence="2 3" key="1">
    <citation type="submission" date="2019-12" db="EMBL/GenBank/DDBJ databases">
        <title>Novel species isolated from a subtropical stream in China.</title>
        <authorList>
            <person name="Lu H."/>
        </authorList>
    </citation>
    <scope>NUCLEOTIDE SEQUENCE [LARGE SCALE GENOMIC DNA]</scope>
    <source>
        <strain evidence="2 3">FT50W</strain>
    </source>
</reference>
<name>A0A6L8MSM2_9BURK</name>
<protein>
    <submittedName>
        <fullName evidence="2">Uncharacterized protein</fullName>
    </submittedName>
</protein>
<sequence>MFWLVSPMRRWHFFAGVLCVRFIFPLAVTGTVYFFHSQLLIWLGAARLTPGSISEIRS</sequence>
<organism evidence="2 3">
    <name type="scientific">Duganella lactea</name>
    <dbReference type="NCBI Taxonomy" id="2692173"/>
    <lineage>
        <taxon>Bacteria</taxon>
        <taxon>Pseudomonadati</taxon>
        <taxon>Pseudomonadota</taxon>
        <taxon>Betaproteobacteria</taxon>
        <taxon>Burkholderiales</taxon>
        <taxon>Oxalobacteraceae</taxon>
        <taxon>Telluria group</taxon>
        <taxon>Duganella</taxon>
    </lineage>
</organism>
<comment type="caution">
    <text evidence="2">The sequence shown here is derived from an EMBL/GenBank/DDBJ whole genome shotgun (WGS) entry which is preliminary data.</text>
</comment>
<dbReference type="Proteomes" id="UP000474565">
    <property type="component" value="Unassembled WGS sequence"/>
</dbReference>
<feature type="transmembrane region" description="Helical" evidence="1">
    <location>
        <begin position="12"/>
        <end position="35"/>
    </location>
</feature>
<proteinExistence type="predicted"/>
<keyword evidence="1" id="KW-0472">Membrane</keyword>
<dbReference type="AlphaFoldDB" id="A0A6L8MSM2"/>
<accession>A0A6L8MSM2</accession>
<dbReference type="Pfam" id="PF03929">
    <property type="entry name" value="PepSY_TM"/>
    <property type="match status" value="1"/>
</dbReference>
<keyword evidence="1" id="KW-0812">Transmembrane</keyword>
<evidence type="ECO:0000313" key="2">
    <source>
        <dbReference type="EMBL" id="MYM84996.1"/>
    </source>
</evidence>
<gene>
    <name evidence="2" type="ORF">GTP44_23995</name>
</gene>
<keyword evidence="1" id="KW-1133">Transmembrane helix</keyword>
<dbReference type="InterPro" id="IPR005625">
    <property type="entry name" value="PepSY-ass_TM"/>
</dbReference>
<evidence type="ECO:0000313" key="3">
    <source>
        <dbReference type="Proteomes" id="UP000474565"/>
    </source>
</evidence>